<dbReference type="EMBL" id="JRNQ01000105">
    <property type="protein sequence ID" value="KGF42978.1"/>
    <property type="molecule type" value="Genomic_DNA"/>
</dbReference>
<dbReference type="Proteomes" id="UP000029525">
    <property type="component" value="Unassembled WGS sequence"/>
</dbReference>
<sequence>MKTMKLTKSHSLLFAELEISIENLPNMLLLEPETLLNKMKVIYQYSVNNQIIVIYFRRKKVELFG</sequence>
<organism evidence="1 2">
    <name type="scientific">Prevotella bivia DNF00320</name>
    <dbReference type="NCBI Taxonomy" id="1401068"/>
    <lineage>
        <taxon>Bacteria</taxon>
        <taxon>Pseudomonadati</taxon>
        <taxon>Bacteroidota</taxon>
        <taxon>Bacteroidia</taxon>
        <taxon>Bacteroidales</taxon>
        <taxon>Prevotellaceae</taxon>
        <taxon>Prevotella</taxon>
    </lineage>
</organism>
<name>A0A096A7C7_9BACT</name>
<dbReference type="AlphaFoldDB" id="A0A096A7C7"/>
<evidence type="ECO:0000313" key="1">
    <source>
        <dbReference type="EMBL" id="KGF42978.1"/>
    </source>
</evidence>
<protein>
    <submittedName>
        <fullName evidence="1">Uncharacterized protein</fullName>
    </submittedName>
</protein>
<gene>
    <name evidence="1" type="ORF">HMPREF0647_10700</name>
</gene>
<proteinExistence type="predicted"/>
<accession>A0A096A7C7</accession>
<reference evidence="1 2" key="1">
    <citation type="submission" date="2014-07" db="EMBL/GenBank/DDBJ databases">
        <authorList>
            <person name="McCorrison J."/>
            <person name="Sanka R."/>
            <person name="Torralba M."/>
            <person name="Gillis M."/>
            <person name="Haft D.H."/>
            <person name="Methe B."/>
            <person name="Sutton G."/>
            <person name="Nelson K.E."/>
        </authorList>
    </citation>
    <scope>NUCLEOTIDE SEQUENCE [LARGE SCALE GENOMIC DNA]</scope>
    <source>
        <strain evidence="1 2">DNF00320</strain>
    </source>
</reference>
<comment type="caution">
    <text evidence="1">The sequence shown here is derived from an EMBL/GenBank/DDBJ whole genome shotgun (WGS) entry which is preliminary data.</text>
</comment>
<evidence type="ECO:0000313" key="2">
    <source>
        <dbReference type="Proteomes" id="UP000029525"/>
    </source>
</evidence>